<dbReference type="Gene3D" id="3.90.228.10">
    <property type="match status" value="1"/>
</dbReference>
<keyword evidence="1" id="KW-1133">Transmembrane helix</keyword>
<reference evidence="2 3" key="1">
    <citation type="submission" date="2014-01" db="EMBL/GenBank/DDBJ databases">
        <title>Sulfitobacter donghicola JCM 14565 Genome Sequencing.</title>
        <authorList>
            <person name="Lai Q."/>
            <person name="Hong Z."/>
        </authorList>
    </citation>
    <scope>NUCLEOTIDE SEQUENCE [LARGE SCALE GENOMIC DNA]</scope>
    <source>
        <strain evidence="2 3">JCM 14565</strain>
    </source>
</reference>
<sequence>MTNDAYYALVTLFGTIVVAYLAIIILIATLRKALWLFSGLFFLIDEFMWFAYNPFRILMKDKEASANRVGYYLFMLLLVKPLWQICVWILTTPLRFITAMYFDVLVYLFVSLSDSVDELLHPKLGKMRHRKGMAYWSRWLMGMPFRAGWLLYKNALAVVDSMMMFVISLVWPTFTMYHGTSPKALYDITQKGRWLVGGGNFGGSGLYFGRSPKVAAHYSGHNDGNHHLIVARVTFSMLRNCGTLREHNRQKVGHMGSAGVDLAKSIKFPFFATELWRKDKNWWEYCLLRGDEVGQLVTSWRIRPIGFVKTKGNTTLTGSLERLWGGKSHYCLSFKNWIMFGVSSAALFMMINLYANAL</sequence>
<dbReference type="Proteomes" id="UP000027734">
    <property type="component" value="Unassembled WGS sequence"/>
</dbReference>
<feature type="transmembrane region" description="Helical" evidence="1">
    <location>
        <begin position="158"/>
        <end position="177"/>
    </location>
</feature>
<feature type="transmembrane region" description="Helical" evidence="1">
    <location>
        <begin position="337"/>
        <end position="355"/>
    </location>
</feature>
<dbReference type="OrthoDB" id="1690999at2"/>
<evidence type="ECO:0000313" key="2">
    <source>
        <dbReference type="EMBL" id="KEJ87822.1"/>
    </source>
</evidence>
<gene>
    <name evidence="2" type="ORF">DSW25_04905</name>
</gene>
<keyword evidence="1" id="KW-0472">Membrane</keyword>
<feature type="transmembrane region" description="Helical" evidence="1">
    <location>
        <begin position="34"/>
        <end position="52"/>
    </location>
</feature>
<accession>A0A073IQZ2</accession>
<dbReference type="RefSeq" id="WP_025057596.1">
    <property type="nucleotide sequence ID" value="NZ_JAMC01000014.1"/>
</dbReference>
<dbReference type="AlphaFoldDB" id="A0A073IQZ2"/>
<evidence type="ECO:0000256" key="1">
    <source>
        <dbReference type="SAM" id="Phobius"/>
    </source>
</evidence>
<protein>
    <submittedName>
        <fullName evidence="2">Uncharacterized protein</fullName>
    </submittedName>
</protein>
<feature type="transmembrane region" description="Helical" evidence="1">
    <location>
        <begin position="72"/>
        <end position="90"/>
    </location>
</feature>
<feature type="transmembrane region" description="Helical" evidence="1">
    <location>
        <begin position="7"/>
        <end position="28"/>
    </location>
</feature>
<dbReference type="EMBL" id="JAMC01000014">
    <property type="protein sequence ID" value="KEJ87822.1"/>
    <property type="molecule type" value="Genomic_DNA"/>
</dbReference>
<proteinExistence type="predicted"/>
<name>A0A073IQZ2_9RHOB</name>
<evidence type="ECO:0000313" key="3">
    <source>
        <dbReference type="Proteomes" id="UP000027734"/>
    </source>
</evidence>
<keyword evidence="3" id="KW-1185">Reference proteome</keyword>
<keyword evidence="1" id="KW-0812">Transmembrane</keyword>
<comment type="caution">
    <text evidence="2">The sequence shown here is derived from an EMBL/GenBank/DDBJ whole genome shotgun (WGS) entry which is preliminary data.</text>
</comment>
<organism evidence="2 3">
    <name type="scientific">Sulfitobacter donghicola DSW-25 = KCTC 12864 = JCM 14565</name>
    <dbReference type="NCBI Taxonomy" id="1300350"/>
    <lineage>
        <taxon>Bacteria</taxon>
        <taxon>Pseudomonadati</taxon>
        <taxon>Pseudomonadota</taxon>
        <taxon>Alphaproteobacteria</taxon>
        <taxon>Rhodobacterales</taxon>
        <taxon>Roseobacteraceae</taxon>
        <taxon>Sulfitobacter</taxon>
    </lineage>
</organism>
<dbReference type="SUPFAM" id="SSF56399">
    <property type="entry name" value="ADP-ribosylation"/>
    <property type="match status" value="1"/>
</dbReference>